<dbReference type="InterPro" id="IPR036533">
    <property type="entry name" value="BAG_dom_sf"/>
</dbReference>
<evidence type="ECO:0000259" key="5">
    <source>
        <dbReference type="PROSITE" id="PS51035"/>
    </source>
</evidence>
<evidence type="ECO:0000313" key="6">
    <source>
        <dbReference type="EMBL" id="KAJ1686687.1"/>
    </source>
</evidence>
<gene>
    <name evidence="6" type="ORF">LUZ63_018077</name>
</gene>
<keyword evidence="7" id="KW-1185">Reference proteome</keyword>
<organism evidence="6 7">
    <name type="scientific">Rhynchospora breviuscula</name>
    <dbReference type="NCBI Taxonomy" id="2022672"/>
    <lineage>
        <taxon>Eukaryota</taxon>
        <taxon>Viridiplantae</taxon>
        <taxon>Streptophyta</taxon>
        <taxon>Embryophyta</taxon>
        <taxon>Tracheophyta</taxon>
        <taxon>Spermatophyta</taxon>
        <taxon>Magnoliopsida</taxon>
        <taxon>Liliopsida</taxon>
        <taxon>Poales</taxon>
        <taxon>Cyperaceae</taxon>
        <taxon>Cyperoideae</taxon>
        <taxon>Rhynchosporeae</taxon>
        <taxon>Rhynchospora</taxon>
    </lineage>
</organism>
<comment type="caution">
    <text evidence="6">The sequence shown here is derived from an EMBL/GenBank/DDBJ whole genome shotgun (WGS) entry which is preliminary data.</text>
</comment>
<protein>
    <submittedName>
        <fullName evidence="6">Uncharacterized protein</fullName>
    </submittedName>
</protein>
<dbReference type="PANTHER" id="PTHR12329">
    <property type="entry name" value="BCL2-ASSOCIATED ATHANOGENE"/>
    <property type="match status" value="1"/>
</dbReference>
<evidence type="ECO:0000259" key="4">
    <source>
        <dbReference type="PROSITE" id="PS50053"/>
    </source>
</evidence>
<dbReference type="OrthoDB" id="417450at2759"/>
<feature type="region of interest" description="Disordered" evidence="3">
    <location>
        <begin position="247"/>
        <end position="269"/>
    </location>
</feature>
<dbReference type="GO" id="GO:0050821">
    <property type="term" value="P:protein stabilization"/>
    <property type="evidence" value="ECO:0007669"/>
    <property type="project" value="TreeGrafter"/>
</dbReference>
<dbReference type="AlphaFoldDB" id="A0A9Q0C3M6"/>
<dbReference type="Pfam" id="PF00240">
    <property type="entry name" value="ubiquitin"/>
    <property type="match status" value="1"/>
</dbReference>
<dbReference type="SUPFAM" id="SSF54236">
    <property type="entry name" value="Ubiquitin-like"/>
    <property type="match status" value="1"/>
</dbReference>
<keyword evidence="1" id="KW-0143">Chaperone</keyword>
<reference evidence="6" key="1">
    <citation type="journal article" date="2022" name="Cell">
        <title>Repeat-based holocentromeres influence genome architecture and karyotype evolution.</title>
        <authorList>
            <person name="Hofstatter P.G."/>
            <person name="Thangavel G."/>
            <person name="Lux T."/>
            <person name="Neumann P."/>
            <person name="Vondrak T."/>
            <person name="Novak P."/>
            <person name="Zhang M."/>
            <person name="Costa L."/>
            <person name="Castellani M."/>
            <person name="Scott A."/>
            <person name="Toegelov H."/>
            <person name="Fuchs J."/>
            <person name="Mata-Sucre Y."/>
            <person name="Dias Y."/>
            <person name="Vanzela A.L.L."/>
            <person name="Huettel B."/>
            <person name="Almeida C.C.S."/>
            <person name="Simkova H."/>
            <person name="Souza G."/>
            <person name="Pedrosa-Harand A."/>
            <person name="Macas J."/>
            <person name="Mayer K.F.X."/>
            <person name="Houben A."/>
            <person name="Marques A."/>
        </authorList>
    </citation>
    <scope>NUCLEOTIDE SEQUENCE</scope>
    <source>
        <strain evidence="6">RhyBre1mFocal</strain>
    </source>
</reference>
<feature type="domain" description="Ubiquitin-like" evidence="4">
    <location>
        <begin position="46"/>
        <end position="114"/>
    </location>
</feature>
<evidence type="ECO:0000313" key="7">
    <source>
        <dbReference type="Proteomes" id="UP001151287"/>
    </source>
</evidence>
<dbReference type="GO" id="GO:0005737">
    <property type="term" value="C:cytoplasm"/>
    <property type="evidence" value="ECO:0007669"/>
    <property type="project" value="TreeGrafter"/>
</dbReference>
<feature type="coiled-coil region" evidence="2">
    <location>
        <begin position="132"/>
        <end position="159"/>
    </location>
</feature>
<dbReference type="InterPro" id="IPR000626">
    <property type="entry name" value="Ubiquitin-like_dom"/>
</dbReference>
<dbReference type="Gene3D" id="1.20.58.120">
    <property type="entry name" value="BAG domain"/>
    <property type="match status" value="1"/>
</dbReference>
<accession>A0A9Q0C3M6</accession>
<dbReference type="InterPro" id="IPR029071">
    <property type="entry name" value="Ubiquitin-like_domsf"/>
</dbReference>
<dbReference type="SMART" id="SM00264">
    <property type="entry name" value="BAG"/>
    <property type="match status" value="1"/>
</dbReference>
<sequence>MRRSYSKPSPLEKANKKGFGWELRPGGMLVQKRSGHCGVQNIAQTMKVSVSFGSYLHEVTVPAQATFGELKRILAKPSGLEPCEQRILFKGKERENNEFLYIVGVKDASKLVLVEDPASRERKMEKIRRDGMTKACEAIAQVRAEVDNLAEKVLILESSMRGDRRTPEKEITVLTELLMVQLLKLDNIEADGEAKAQRRIEVRRVQSHVERLDMLKAINASPFNKSDRCMNRFDVVAQWEGFGSGLGCRNTSRPRTPSTDTSNKLNLYE</sequence>
<evidence type="ECO:0000256" key="1">
    <source>
        <dbReference type="ARBA" id="ARBA00023186"/>
    </source>
</evidence>
<dbReference type="Pfam" id="PF02179">
    <property type="entry name" value="BAG"/>
    <property type="match status" value="1"/>
</dbReference>
<feature type="compositionally biased region" description="Low complexity" evidence="3">
    <location>
        <begin position="249"/>
        <end position="263"/>
    </location>
</feature>
<dbReference type="PANTHER" id="PTHR12329:SF16">
    <property type="entry name" value="BAG FAMILY MOLECULAR CHAPERONE REGULATOR 1"/>
    <property type="match status" value="1"/>
</dbReference>
<dbReference type="Gene3D" id="3.10.20.90">
    <property type="entry name" value="Phosphatidylinositol 3-kinase Catalytic Subunit, Chain A, domain 1"/>
    <property type="match status" value="1"/>
</dbReference>
<evidence type="ECO:0000256" key="2">
    <source>
        <dbReference type="SAM" id="Coils"/>
    </source>
</evidence>
<dbReference type="SUPFAM" id="SSF63491">
    <property type="entry name" value="BAG domain"/>
    <property type="match status" value="1"/>
</dbReference>
<name>A0A9Q0C3M6_9POAL</name>
<dbReference type="GO" id="GO:0000774">
    <property type="term" value="F:adenyl-nucleotide exchange factor activity"/>
    <property type="evidence" value="ECO:0007669"/>
    <property type="project" value="TreeGrafter"/>
</dbReference>
<dbReference type="Proteomes" id="UP001151287">
    <property type="component" value="Unassembled WGS sequence"/>
</dbReference>
<dbReference type="PROSITE" id="PS50053">
    <property type="entry name" value="UBIQUITIN_2"/>
    <property type="match status" value="1"/>
</dbReference>
<evidence type="ECO:0000256" key="3">
    <source>
        <dbReference type="SAM" id="MobiDB-lite"/>
    </source>
</evidence>
<dbReference type="InterPro" id="IPR003103">
    <property type="entry name" value="BAG_domain"/>
</dbReference>
<proteinExistence type="predicted"/>
<dbReference type="InterPro" id="IPR039773">
    <property type="entry name" value="BAG_chaperone_regulator"/>
</dbReference>
<dbReference type="GO" id="GO:0051087">
    <property type="term" value="F:protein-folding chaperone binding"/>
    <property type="evidence" value="ECO:0007669"/>
    <property type="project" value="InterPro"/>
</dbReference>
<feature type="domain" description="BAG" evidence="5">
    <location>
        <begin position="138"/>
        <end position="216"/>
    </location>
</feature>
<keyword evidence="2" id="KW-0175">Coiled coil</keyword>
<dbReference type="PROSITE" id="PS51035">
    <property type="entry name" value="BAG"/>
    <property type="match status" value="1"/>
</dbReference>
<dbReference type="EMBL" id="JAMQYH010000005">
    <property type="protein sequence ID" value="KAJ1686687.1"/>
    <property type="molecule type" value="Genomic_DNA"/>
</dbReference>